<keyword evidence="2" id="KW-1185">Reference proteome</keyword>
<dbReference type="AlphaFoldDB" id="A0A942V519"/>
<organism evidence="1 2">
    <name type="scientific">Anaeromonas frigoriresistens</name>
    <dbReference type="NCBI Taxonomy" id="2683708"/>
    <lineage>
        <taxon>Bacteria</taxon>
        <taxon>Bacillati</taxon>
        <taxon>Bacillota</taxon>
        <taxon>Tissierellia</taxon>
        <taxon>Tissierellales</taxon>
        <taxon>Thermohalobacteraceae</taxon>
        <taxon>Anaeromonas</taxon>
    </lineage>
</organism>
<evidence type="ECO:0000313" key="2">
    <source>
        <dbReference type="Proteomes" id="UP000724672"/>
    </source>
</evidence>
<dbReference type="InterPro" id="IPR019657">
    <property type="entry name" value="ComFB"/>
</dbReference>
<evidence type="ECO:0000313" key="1">
    <source>
        <dbReference type="EMBL" id="MBS4540002.1"/>
    </source>
</evidence>
<sequence>MTLYNFMEIGVKNHIKVVLNKQSDMCKCQQCVDDISAIALNNLPPKYIARDTGEIYSKLSQMENQFTVDIIKEITKAINIVSKNPRHE</sequence>
<protein>
    <submittedName>
        <fullName evidence="1">Late competence development ComFB family protein</fullName>
    </submittedName>
</protein>
<comment type="caution">
    <text evidence="1">The sequence shown here is derived from an EMBL/GenBank/DDBJ whole genome shotgun (WGS) entry which is preliminary data.</text>
</comment>
<reference evidence="1" key="1">
    <citation type="submission" date="2019-12" db="EMBL/GenBank/DDBJ databases">
        <title>Clostridiaceae gen. nov. sp. nov., isolated from sediment in Xinjiang, China.</title>
        <authorList>
            <person name="Zhang R."/>
        </authorList>
    </citation>
    <scope>NUCLEOTIDE SEQUENCE</scope>
    <source>
        <strain evidence="1">D2Q-11</strain>
    </source>
</reference>
<dbReference type="RefSeq" id="WP_203367900.1">
    <property type="nucleotide sequence ID" value="NZ_WSFT01000053.1"/>
</dbReference>
<name>A0A942V519_9FIRM</name>
<dbReference type="Proteomes" id="UP000724672">
    <property type="component" value="Unassembled WGS sequence"/>
</dbReference>
<accession>A0A942V519</accession>
<dbReference type="EMBL" id="WSFT01000053">
    <property type="protein sequence ID" value="MBS4540002.1"/>
    <property type="molecule type" value="Genomic_DNA"/>
</dbReference>
<dbReference type="Pfam" id="PF10719">
    <property type="entry name" value="ComFB"/>
    <property type="match status" value="1"/>
</dbReference>
<proteinExistence type="predicted"/>
<gene>
    <name evidence="1" type="ORF">GOQ27_16110</name>
</gene>